<keyword evidence="2" id="KW-1185">Reference proteome</keyword>
<dbReference type="Proteomes" id="UP000597444">
    <property type="component" value="Unassembled WGS sequence"/>
</dbReference>
<gene>
    <name evidence="1" type="ORF">KSF_033410</name>
</gene>
<dbReference type="RefSeq" id="WP_220204084.1">
    <property type="nucleotide sequence ID" value="NZ_BNJK01000001.1"/>
</dbReference>
<sequence>MAHCITGRTLKTHFGARPPTTYKAFIIFYFKDGTKNYWMYGRWLSNSS</sequence>
<reference evidence="1" key="1">
    <citation type="submission" date="2020-10" db="EMBL/GenBank/DDBJ databases">
        <title>Taxonomic study of unclassified bacteria belonging to the class Ktedonobacteria.</title>
        <authorList>
            <person name="Yabe S."/>
            <person name="Wang C.M."/>
            <person name="Zheng Y."/>
            <person name="Sakai Y."/>
            <person name="Cavaletti L."/>
            <person name="Monciardini P."/>
            <person name="Donadio S."/>
        </authorList>
    </citation>
    <scope>NUCLEOTIDE SEQUENCE</scope>
    <source>
        <strain evidence="1">ID150040</strain>
    </source>
</reference>
<proteinExistence type="predicted"/>
<dbReference type="AlphaFoldDB" id="A0A8J3N2A1"/>
<comment type="caution">
    <text evidence="1">The sequence shown here is derived from an EMBL/GenBank/DDBJ whole genome shotgun (WGS) entry which is preliminary data.</text>
</comment>
<accession>A0A8J3N2A1</accession>
<evidence type="ECO:0000313" key="1">
    <source>
        <dbReference type="EMBL" id="GHO93293.1"/>
    </source>
</evidence>
<dbReference type="EMBL" id="BNJK01000001">
    <property type="protein sequence ID" value="GHO93293.1"/>
    <property type="molecule type" value="Genomic_DNA"/>
</dbReference>
<name>A0A8J3N2A1_9CHLR</name>
<evidence type="ECO:0000313" key="2">
    <source>
        <dbReference type="Proteomes" id="UP000597444"/>
    </source>
</evidence>
<protein>
    <submittedName>
        <fullName evidence="1">Uncharacterized protein</fullName>
    </submittedName>
</protein>
<organism evidence="1 2">
    <name type="scientific">Reticulibacter mediterranei</name>
    <dbReference type="NCBI Taxonomy" id="2778369"/>
    <lineage>
        <taxon>Bacteria</taxon>
        <taxon>Bacillati</taxon>
        <taxon>Chloroflexota</taxon>
        <taxon>Ktedonobacteria</taxon>
        <taxon>Ktedonobacterales</taxon>
        <taxon>Reticulibacteraceae</taxon>
        <taxon>Reticulibacter</taxon>
    </lineage>
</organism>